<sequence>MSPTIVEEYWSGVARQLQVEADTFSRLVAHNAESGRANELALGALVESLLPSHVRVGTGIVIDSHGGRSKQMDLVVYDRTTQPQILAQSTQLLFPVETVHVVVEVKSSVSERDIDDAYEKFSSLQALQPINGFEVPASAFFGYIATGSPVSSVRQINGLGDSGRPSLACILNPGIAPSAGPNSPVGLVPLHEHDDTGARISGAWVSTDSGEKTVVHAGNVHPVSRFELRGEKYLFEPGRALLLFAESLSSVVATRLGYPNSWLSAYLTDIARETFIPKESGLPVVH</sequence>
<evidence type="ECO:0000313" key="2">
    <source>
        <dbReference type="EMBL" id="GEC12093.1"/>
    </source>
</evidence>
<dbReference type="EMBL" id="BJNE01000004">
    <property type="protein sequence ID" value="GEC12093.1"/>
    <property type="molecule type" value="Genomic_DNA"/>
</dbReference>
<evidence type="ECO:0000313" key="3">
    <source>
        <dbReference type="Proteomes" id="UP000316242"/>
    </source>
</evidence>
<proteinExistence type="predicted"/>
<keyword evidence="3" id="KW-1185">Reference proteome</keyword>
<evidence type="ECO:0000259" key="1">
    <source>
        <dbReference type="Pfam" id="PF20247"/>
    </source>
</evidence>
<dbReference type="CDD" id="cd21173">
    <property type="entry name" value="NucC-like"/>
    <property type="match status" value="1"/>
</dbReference>
<protein>
    <recommendedName>
        <fullName evidence="1">DUF6602 domain-containing protein</fullName>
    </recommendedName>
</protein>
<feature type="domain" description="DUF6602" evidence="1">
    <location>
        <begin position="28"/>
        <end position="127"/>
    </location>
</feature>
<reference evidence="2 3" key="1">
    <citation type="submission" date="2019-06" db="EMBL/GenBank/DDBJ databases">
        <title>Whole genome shotgun sequence of Glutamicibacter nicotianae NBRC 14234.</title>
        <authorList>
            <person name="Hosoyama A."/>
            <person name="Uohara A."/>
            <person name="Ohji S."/>
            <person name="Ichikawa N."/>
        </authorList>
    </citation>
    <scope>NUCLEOTIDE SEQUENCE [LARGE SCALE GENOMIC DNA]</scope>
    <source>
        <strain evidence="2 3">NBRC 14234</strain>
    </source>
</reference>
<organism evidence="2 3">
    <name type="scientific">Glutamicibacter nicotianae</name>
    <name type="common">Arthrobacter nicotianae</name>
    <dbReference type="NCBI Taxonomy" id="37929"/>
    <lineage>
        <taxon>Bacteria</taxon>
        <taxon>Bacillati</taxon>
        <taxon>Actinomycetota</taxon>
        <taxon>Actinomycetes</taxon>
        <taxon>Micrococcales</taxon>
        <taxon>Micrococcaceae</taxon>
        <taxon>Glutamicibacter</taxon>
    </lineage>
</organism>
<accession>A0ABQ0RJV0</accession>
<dbReference type="Pfam" id="PF20247">
    <property type="entry name" value="DUF6602"/>
    <property type="match status" value="1"/>
</dbReference>
<gene>
    <name evidence="2" type="ORF">ANI01nite_12960</name>
</gene>
<comment type="caution">
    <text evidence="2">The sequence shown here is derived from an EMBL/GenBank/DDBJ whole genome shotgun (WGS) entry which is preliminary data.</text>
</comment>
<dbReference type="Proteomes" id="UP000316242">
    <property type="component" value="Unassembled WGS sequence"/>
</dbReference>
<name>A0ABQ0RJV0_GLUNI</name>
<dbReference type="InterPro" id="IPR046537">
    <property type="entry name" value="DUF6602"/>
</dbReference>
<dbReference type="RefSeq" id="WP_141356819.1">
    <property type="nucleotide sequence ID" value="NZ_BAAAWM010000001.1"/>
</dbReference>